<feature type="signal peptide" evidence="6">
    <location>
        <begin position="1"/>
        <end position="23"/>
    </location>
</feature>
<dbReference type="FunCoup" id="A0A6P7J5S8">
    <property type="interactions" value="15"/>
</dbReference>
<feature type="chain" id="PRO_5027694715" evidence="6">
    <location>
        <begin position="24"/>
        <end position="461"/>
    </location>
</feature>
<sequence length="461" mass="51426">MRSLCGVCQRQLVLMLAAAMAMAADPSQNLASERSSIESTYELTKYLEYQLKEIKDVYLTYLGPPFNEKDFSPPRPNSTALTLPSAATRLELWHGLENQARLAQNQKAYSVLLAAVRELARSTLCPSLKTSLLHFCTGLDGLLGSISALMTTLGYALPPQSAHIGSNAGQRGAGGNRPAPLMSQSLYRSRAGTRTESGLRSSQRRSGTKVVRGERDAAVTVDLMEKKRGKDGRRAEVTTTGGRNSGLRDKGKGDRGRREKREEPVRRKWTATGRTVVMEEEEETWGRRRRLLSISVDEEEGLSEVSYSYNLNAHYPDSLRPEDGFIIDRKRELIEEGQHTDDDLSASNFQHRLPRSIVSPTFQPPLSTLSLLYQFGASEEHTLLPQTVPLSLRRGTSLLSPPLSPLFSSSPSSSSSSLLSVRPTMNDFARKVEGFWILRELQSWLWRSAKDFNRLKKRLRG</sequence>
<name>A0A6P7J5S8_9TELE</name>
<keyword evidence="4" id="KW-0964">Secreted</keyword>
<evidence type="ECO:0000256" key="6">
    <source>
        <dbReference type="SAM" id="SignalP"/>
    </source>
</evidence>
<dbReference type="GeneID" id="114442570"/>
<protein>
    <submittedName>
        <fullName evidence="8">Uncharacterized protein clcf1</fullName>
    </submittedName>
</protein>
<feature type="compositionally biased region" description="Basic and acidic residues" evidence="5">
    <location>
        <begin position="211"/>
        <end position="236"/>
    </location>
</feature>
<dbReference type="SUPFAM" id="SSF47266">
    <property type="entry name" value="4-helical cytokines"/>
    <property type="match status" value="1"/>
</dbReference>
<organism evidence="7 8">
    <name type="scientific">Parambassis ranga</name>
    <name type="common">Indian glassy fish</name>
    <dbReference type="NCBI Taxonomy" id="210632"/>
    <lineage>
        <taxon>Eukaryota</taxon>
        <taxon>Metazoa</taxon>
        <taxon>Chordata</taxon>
        <taxon>Craniata</taxon>
        <taxon>Vertebrata</taxon>
        <taxon>Euteleostomi</taxon>
        <taxon>Actinopterygii</taxon>
        <taxon>Neopterygii</taxon>
        <taxon>Teleostei</taxon>
        <taxon>Neoteleostei</taxon>
        <taxon>Acanthomorphata</taxon>
        <taxon>Ovalentaria</taxon>
        <taxon>Ambassidae</taxon>
        <taxon>Parambassis</taxon>
    </lineage>
</organism>
<keyword evidence="3" id="KW-0202">Cytokine</keyword>
<feature type="compositionally biased region" description="Polar residues" evidence="5">
    <location>
        <begin position="189"/>
        <end position="201"/>
    </location>
</feature>
<dbReference type="PANTHER" id="PTHR21353">
    <property type="match status" value="1"/>
</dbReference>
<accession>A0A6P7J5S8</accession>
<dbReference type="GO" id="GO:0007166">
    <property type="term" value="P:cell surface receptor signaling pathway"/>
    <property type="evidence" value="ECO:0007669"/>
    <property type="project" value="TreeGrafter"/>
</dbReference>
<dbReference type="InterPro" id="IPR010681">
    <property type="entry name" value="PRF/CT"/>
</dbReference>
<dbReference type="RefSeq" id="XP_028272064.1">
    <property type="nucleotide sequence ID" value="XM_028416263.1"/>
</dbReference>
<evidence type="ECO:0000256" key="3">
    <source>
        <dbReference type="ARBA" id="ARBA00022514"/>
    </source>
</evidence>
<dbReference type="Gene3D" id="1.20.1250.10">
    <property type="match status" value="2"/>
</dbReference>
<feature type="region of interest" description="Disordered" evidence="5">
    <location>
        <begin position="189"/>
        <end position="266"/>
    </location>
</feature>
<dbReference type="CTD" id="23529"/>
<dbReference type="AlphaFoldDB" id="A0A6P7J5S8"/>
<dbReference type="OrthoDB" id="8956155at2759"/>
<dbReference type="PANTHER" id="PTHR21353:SF7">
    <property type="entry name" value="CARDIOTROPHIN-LIKE CYTOKINE FACTOR 1"/>
    <property type="match status" value="1"/>
</dbReference>
<comment type="similarity">
    <text evidence="2">Belongs to the IL-6 superfamily.</text>
</comment>
<evidence type="ECO:0000313" key="8">
    <source>
        <dbReference type="RefSeq" id="XP_028272064.1"/>
    </source>
</evidence>
<evidence type="ECO:0000256" key="1">
    <source>
        <dbReference type="ARBA" id="ARBA00004613"/>
    </source>
</evidence>
<evidence type="ECO:0000256" key="2">
    <source>
        <dbReference type="ARBA" id="ARBA00007432"/>
    </source>
</evidence>
<dbReference type="InParanoid" id="A0A6P7J5S8"/>
<dbReference type="InterPro" id="IPR009079">
    <property type="entry name" value="4_helix_cytokine-like_core"/>
</dbReference>
<feature type="compositionally biased region" description="Basic and acidic residues" evidence="5">
    <location>
        <begin position="246"/>
        <end position="266"/>
    </location>
</feature>
<evidence type="ECO:0000256" key="4">
    <source>
        <dbReference type="ARBA" id="ARBA00022525"/>
    </source>
</evidence>
<evidence type="ECO:0000256" key="5">
    <source>
        <dbReference type="SAM" id="MobiDB-lite"/>
    </source>
</evidence>
<reference evidence="8" key="1">
    <citation type="submission" date="2025-08" db="UniProtKB">
        <authorList>
            <consortium name="RefSeq"/>
        </authorList>
    </citation>
    <scope>IDENTIFICATION</scope>
</reference>
<dbReference type="GO" id="GO:0005615">
    <property type="term" value="C:extracellular space"/>
    <property type="evidence" value="ECO:0007669"/>
    <property type="project" value="UniProtKB-KW"/>
</dbReference>
<gene>
    <name evidence="8" type="primary">clcf1</name>
</gene>
<proteinExistence type="inferred from homology"/>
<dbReference type="Proteomes" id="UP000515145">
    <property type="component" value="Chromosome 10"/>
</dbReference>
<keyword evidence="7" id="KW-1185">Reference proteome</keyword>
<keyword evidence="6" id="KW-0732">Signal</keyword>
<evidence type="ECO:0000313" key="7">
    <source>
        <dbReference type="Proteomes" id="UP000515145"/>
    </source>
</evidence>
<dbReference type="GO" id="GO:0005125">
    <property type="term" value="F:cytokine activity"/>
    <property type="evidence" value="ECO:0007669"/>
    <property type="project" value="UniProtKB-KW"/>
</dbReference>
<comment type="subcellular location">
    <subcellularLocation>
        <location evidence="1">Secreted</location>
    </subcellularLocation>
</comment>